<evidence type="ECO:0000313" key="3">
    <source>
        <dbReference type="Proteomes" id="UP000790347"/>
    </source>
</evidence>
<dbReference type="PANTHER" id="PTHR20961:SF38">
    <property type="entry name" value="PROTEIN O-LINKED-MANNOSE BETA-1,4-N-ACETYLGLUCOSAMINYLTRANSFERASE 2"/>
    <property type="match status" value="1"/>
</dbReference>
<proteinExistence type="predicted"/>
<evidence type="ECO:0000256" key="1">
    <source>
        <dbReference type="SAM" id="MobiDB-lite"/>
    </source>
</evidence>
<accession>A0A922ICA4</accession>
<comment type="caution">
    <text evidence="2">The sequence shown here is derived from an EMBL/GenBank/DDBJ whole genome shotgun (WGS) entry which is preliminary data.</text>
</comment>
<reference evidence="2" key="2">
    <citation type="journal article" date="2022" name="Res Sq">
        <title>Comparative Genomics Reveals Insights into the Divergent Evolution of Astigmatic Mites and Household Pest Adaptations.</title>
        <authorList>
            <person name="Xiong Q."/>
            <person name="Wan A.T.-Y."/>
            <person name="Liu X.-Y."/>
            <person name="Fung C.S.-H."/>
            <person name="Xiao X."/>
            <person name="Malainual N."/>
            <person name="Hou J."/>
            <person name="Wang L."/>
            <person name="Wang M."/>
            <person name="Yang K."/>
            <person name="Cui Y."/>
            <person name="Leung E."/>
            <person name="Nong W."/>
            <person name="Shin S.-K."/>
            <person name="Au S."/>
            <person name="Jeong K.Y."/>
            <person name="Chew F.T."/>
            <person name="Hui J."/>
            <person name="Leung T.F."/>
            <person name="Tungtrongchitr A."/>
            <person name="Zhong N."/>
            <person name="Liu Z."/>
            <person name="Tsui S."/>
        </authorList>
    </citation>
    <scope>NUCLEOTIDE SEQUENCE</scope>
    <source>
        <strain evidence="2">Derf</strain>
        <tissue evidence="2">Whole organism</tissue>
    </source>
</reference>
<gene>
    <name evidence="2" type="primary">POMGNT2</name>
    <name evidence="2" type="ORF">DERF_002778</name>
</gene>
<feature type="compositionally biased region" description="Low complexity" evidence="1">
    <location>
        <begin position="588"/>
        <end position="603"/>
    </location>
</feature>
<dbReference type="GO" id="GO:0005783">
    <property type="term" value="C:endoplasmic reticulum"/>
    <property type="evidence" value="ECO:0007669"/>
    <property type="project" value="TreeGrafter"/>
</dbReference>
<protein>
    <submittedName>
        <fullName evidence="2">Protein O-linked-mannose beta-1,4-N-acetylglucosaminyltransferase 2</fullName>
    </submittedName>
</protein>
<keyword evidence="3" id="KW-1185">Reference proteome</keyword>
<dbReference type="PANTHER" id="PTHR20961">
    <property type="entry name" value="GLYCOSYLTRANSFERASE"/>
    <property type="match status" value="1"/>
</dbReference>
<dbReference type="AlphaFoldDB" id="A0A922ICA4"/>
<evidence type="ECO:0000313" key="2">
    <source>
        <dbReference type="EMBL" id="KAH9528871.1"/>
    </source>
</evidence>
<feature type="region of interest" description="Disordered" evidence="1">
    <location>
        <begin position="583"/>
        <end position="603"/>
    </location>
</feature>
<dbReference type="GO" id="GO:0097363">
    <property type="term" value="F:protein O-acetylglucosaminyltransferase activity"/>
    <property type="evidence" value="ECO:0007669"/>
    <property type="project" value="TreeGrafter"/>
</dbReference>
<reference evidence="2" key="1">
    <citation type="submission" date="2013-05" db="EMBL/GenBank/DDBJ databases">
        <authorList>
            <person name="Yim A.K.Y."/>
            <person name="Chan T.F."/>
            <person name="Ji K.M."/>
            <person name="Liu X.Y."/>
            <person name="Zhou J.W."/>
            <person name="Li R.Q."/>
            <person name="Yang K.Y."/>
            <person name="Li J."/>
            <person name="Li M."/>
            <person name="Law P.T.W."/>
            <person name="Wu Y.L."/>
            <person name="Cai Z.L."/>
            <person name="Qin H."/>
            <person name="Bao Y."/>
            <person name="Leung R.K.K."/>
            <person name="Ng P.K.S."/>
            <person name="Zou J."/>
            <person name="Zhong X.J."/>
            <person name="Ran P.X."/>
            <person name="Zhong N.S."/>
            <person name="Liu Z.G."/>
            <person name="Tsui S.K.W."/>
        </authorList>
    </citation>
    <scope>NUCLEOTIDE SEQUENCE</scope>
    <source>
        <strain evidence="2">Derf</strain>
        <tissue evidence="2">Whole organism</tissue>
    </source>
</reference>
<organism evidence="2 3">
    <name type="scientific">Dermatophagoides farinae</name>
    <name type="common">American house dust mite</name>
    <dbReference type="NCBI Taxonomy" id="6954"/>
    <lineage>
        <taxon>Eukaryota</taxon>
        <taxon>Metazoa</taxon>
        <taxon>Ecdysozoa</taxon>
        <taxon>Arthropoda</taxon>
        <taxon>Chelicerata</taxon>
        <taxon>Arachnida</taxon>
        <taxon>Acari</taxon>
        <taxon>Acariformes</taxon>
        <taxon>Sarcoptiformes</taxon>
        <taxon>Astigmata</taxon>
        <taxon>Psoroptidia</taxon>
        <taxon>Analgoidea</taxon>
        <taxon>Pyroglyphidae</taxon>
        <taxon>Dermatophagoidinae</taxon>
        <taxon>Dermatophagoides</taxon>
    </lineage>
</organism>
<dbReference type="InterPro" id="IPR007657">
    <property type="entry name" value="Glycosyltransferase_61"/>
</dbReference>
<dbReference type="Proteomes" id="UP000790347">
    <property type="component" value="Unassembled WGS sequence"/>
</dbReference>
<sequence length="735" mass="86638">MPNKATIFIIFSGLFIALIVNKHEFIRQTIKELSKMYGIEFEAMSLFKKSSIEFLPNYYRKDLLDLAIVSKRESRHIVKYGRAKMVEWSKTSDLSTFPVALSFQRLNPVAISDFSDLLWIALSDPLRRAWVQTPLLAVLFIAMRITGYKNSVSGVPSSMWCSSSSSSNDNNETYCRFETLCYRINSNEYFLLFNSSSSIIYPPSILMTNNTNLFGRLSAVWDHNRFLVKYLATVPFEKIIELKNEYNNFYWIPGCTLIMSRFKPDNLLHLIHDDLLPLQATIRERIGTNMIDILFFDDHWPQSFGYYFFQQQAKRILFRNEFSSKSIICFQSAYLGLSTSTGWYQYGFKRPQSSIPRKVEEYRYIRILVDELREKLLSAFRLNQVDCPHRNIVLIAREQNRKILNLNEFSQYIGQKFSNNLDVIIVSRDKINNLEKLKQLIQRVICAEKFISMHGSEQILALFIKPTAKDQIQMIELFPYGIEAEHSTIYRTFAESILGYRYSAWTNPIRANTRFPDDNQPRQYGGLSHLNDMQKYSIQKSIDKPLEPFLCCDHPGWLYRIYQDTVIDITLFNESINKMQMMNDQHHSSSSNHNQHHSSSSNHNQLLHLGEVQNLRCQFIIMKKDENSDRIKIEWDPPWNMPFIIKNNCKKQQHKYHYEVAIQQESDTDLKQLPQYSVYYTNNTLLEMKVSEKRFHNNCYYVWIKVKFYHENDIIKSHFNRQPLFCCPNNIDSIP</sequence>
<dbReference type="GO" id="GO:0035269">
    <property type="term" value="P:protein O-linked glycosylation via mannose"/>
    <property type="evidence" value="ECO:0007669"/>
    <property type="project" value="TreeGrafter"/>
</dbReference>
<dbReference type="EMBL" id="ASGP02000001">
    <property type="protein sequence ID" value="KAH9528871.1"/>
    <property type="molecule type" value="Genomic_DNA"/>
</dbReference>
<name>A0A922ICA4_DERFA</name>